<keyword evidence="3" id="KW-1185">Reference proteome</keyword>
<dbReference type="InterPro" id="IPR022488">
    <property type="entry name" value="PPK2-related"/>
</dbReference>
<dbReference type="PANTHER" id="PTHR34383:SF3">
    <property type="entry name" value="POLYPHOSPHATE:AMP PHOSPHOTRANSFERASE"/>
    <property type="match status" value="1"/>
</dbReference>
<evidence type="ECO:0000313" key="2">
    <source>
        <dbReference type="EMBL" id="MCU6800839.1"/>
    </source>
</evidence>
<evidence type="ECO:0000259" key="1">
    <source>
        <dbReference type="Pfam" id="PF03976"/>
    </source>
</evidence>
<reference evidence="2 3" key="1">
    <citation type="journal article" date="2021" name="ISME Commun">
        <title>Automated analysis of genomic sequences facilitates high-throughput and comprehensive description of bacteria.</title>
        <authorList>
            <person name="Hitch T.C.A."/>
        </authorList>
    </citation>
    <scope>NUCLEOTIDE SEQUENCE [LARGE SCALE GENOMIC DNA]</scope>
    <source>
        <strain evidence="3">f_CCE</strain>
    </source>
</reference>
<dbReference type="InterPro" id="IPR027417">
    <property type="entry name" value="P-loop_NTPase"/>
</dbReference>
<feature type="domain" description="Polyphosphate kinase-2-related" evidence="1">
    <location>
        <begin position="9"/>
        <end position="107"/>
    </location>
</feature>
<organism evidence="2 3">
    <name type="scientific">Alitiscatomonas aceti</name>
    <dbReference type="NCBI Taxonomy" id="2981724"/>
    <lineage>
        <taxon>Bacteria</taxon>
        <taxon>Bacillati</taxon>
        <taxon>Bacillota</taxon>
        <taxon>Clostridia</taxon>
        <taxon>Lachnospirales</taxon>
        <taxon>Lachnospiraceae</taxon>
        <taxon>Alitiscatomonas</taxon>
    </lineage>
</organism>
<dbReference type="Pfam" id="PF03976">
    <property type="entry name" value="PPK2"/>
    <property type="match status" value="1"/>
</dbReference>
<feature type="non-terminal residue" evidence="2">
    <location>
        <position position="108"/>
    </location>
</feature>
<dbReference type="SUPFAM" id="SSF52540">
    <property type="entry name" value="P-loop containing nucleoside triphosphate hydrolases"/>
    <property type="match status" value="1"/>
</dbReference>
<protein>
    <submittedName>
        <fullName evidence="2">Phosphate--AMP phosphotransferase</fullName>
    </submittedName>
</protein>
<proteinExistence type="predicted"/>
<comment type="caution">
    <text evidence="2">The sequence shown here is derived from an EMBL/GenBank/DDBJ whole genome shotgun (WGS) entry which is preliminary data.</text>
</comment>
<gene>
    <name evidence="2" type="ORF">OCV69_13040</name>
</gene>
<evidence type="ECO:0000313" key="3">
    <source>
        <dbReference type="Proteomes" id="UP001652395"/>
    </source>
</evidence>
<accession>A0ABT2V1S4</accession>
<dbReference type="EMBL" id="JAOQJF010000030">
    <property type="protein sequence ID" value="MCU6800839.1"/>
    <property type="molecule type" value="Genomic_DNA"/>
</dbReference>
<dbReference type="PANTHER" id="PTHR34383">
    <property type="entry name" value="POLYPHOSPHATE:AMP PHOSPHOTRANSFERASE-RELATED"/>
    <property type="match status" value="1"/>
</dbReference>
<name>A0ABT2V1S4_9FIRM</name>
<dbReference type="Proteomes" id="UP001652395">
    <property type="component" value="Unassembled WGS sequence"/>
</dbReference>
<sequence>MQEEKKKSRKEGDKARLAAAAARLGVLQRRLKDEKIPVIITFDGFDAAGKGLQISRLIQALDPRGFDVYTGDRDGEEEAMHPFLWRFAIRCPEKGRIAIFDTSWNRRI</sequence>
<dbReference type="Gene3D" id="3.40.50.300">
    <property type="entry name" value="P-loop containing nucleotide triphosphate hydrolases"/>
    <property type="match status" value="1"/>
</dbReference>